<evidence type="ECO:0000313" key="2">
    <source>
        <dbReference type="Proteomes" id="UP000886501"/>
    </source>
</evidence>
<accession>A0ACB6Z413</accession>
<protein>
    <submittedName>
        <fullName evidence="1">Kinase-like protein</fullName>
    </submittedName>
</protein>
<reference evidence="1" key="2">
    <citation type="journal article" date="2020" name="Nat. Commun.">
        <title>Large-scale genome sequencing of mycorrhizal fungi provides insights into the early evolution of symbiotic traits.</title>
        <authorList>
            <person name="Miyauchi S."/>
            <person name="Kiss E."/>
            <person name="Kuo A."/>
            <person name="Drula E."/>
            <person name="Kohler A."/>
            <person name="Sanchez-Garcia M."/>
            <person name="Morin E."/>
            <person name="Andreopoulos B."/>
            <person name="Barry K.W."/>
            <person name="Bonito G."/>
            <person name="Buee M."/>
            <person name="Carver A."/>
            <person name="Chen C."/>
            <person name="Cichocki N."/>
            <person name="Clum A."/>
            <person name="Culley D."/>
            <person name="Crous P.W."/>
            <person name="Fauchery L."/>
            <person name="Girlanda M."/>
            <person name="Hayes R.D."/>
            <person name="Keri Z."/>
            <person name="LaButti K."/>
            <person name="Lipzen A."/>
            <person name="Lombard V."/>
            <person name="Magnuson J."/>
            <person name="Maillard F."/>
            <person name="Murat C."/>
            <person name="Nolan M."/>
            <person name="Ohm R.A."/>
            <person name="Pangilinan J."/>
            <person name="Pereira M.F."/>
            <person name="Perotto S."/>
            <person name="Peter M."/>
            <person name="Pfister S."/>
            <person name="Riley R."/>
            <person name="Sitrit Y."/>
            <person name="Stielow J.B."/>
            <person name="Szollosi G."/>
            <person name="Zifcakova L."/>
            <person name="Stursova M."/>
            <person name="Spatafora J.W."/>
            <person name="Tedersoo L."/>
            <person name="Vaario L.M."/>
            <person name="Yamada A."/>
            <person name="Yan M."/>
            <person name="Wang P."/>
            <person name="Xu J."/>
            <person name="Bruns T."/>
            <person name="Baldrian P."/>
            <person name="Vilgalys R."/>
            <person name="Dunand C."/>
            <person name="Henrissat B."/>
            <person name="Grigoriev I.V."/>
            <person name="Hibbett D."/>
            <person name="Nagy L.G."/>
            <person name="Martin F.M."/>
        </authorList>
    </citation>
    <scope>NUCLEOTIDE SEQUENCE</scope>
    <source>
        <strain evidence="1">P2</strain>
    </source>
</reference>
<dbReference type="EMBL" id="MU118177">
    <property type="protein sequence ID" value="KAF9643891.1"/>
    <property type="molecule type" value="Genomic_DNA"/>
</dbReference>
<dbReference type="Proteomes" id="UP000886501">
    <property type="component" value="Unassembled WGS sequence"/>
</dbReference>
<evidence type="ECO:0000313" key="1">
    <source>
        <dbReference type="EMBL" id="KAF9643891.1"/>
    </source>
</evidence>
<gene>
    <name evidence="1" type="ORF">BDM02DRAFT_1282419</name>
</gene>
<keyword evidence="2" id="KW-1185">Reference proteome</keyword>
<name>A0ACB6Z413_THEGA</name>
<reference evidence="1" key="1">
    <citation type="submission" date="2019-10" db="EMBL/GenBank/DDBJ databases">
        <authorList>
            <consortium name="DOE Joint Genome Institute"/>
            <person name="Kuo A."/>
            <person name="Miyauchi S."/>
            <person name="Kiss E."/>
            <person name="Drula E."/>
            <person name="Kohler A."/>
            <person name="Sanchez-Garcia M."/>
            <person name="Andreopoulos B."/>
            <person name="Barry K.W."/>
            <person name="Bonito G."/>
            <person name="Buee M."/>
            <person name="Carver A."/>
            <person name="Chen C."/>
            <person name="Cichocki N."/>
            <person name="Clum A."/>
            <person name="Culley D."/>
            <person name="Crous P.W."/>
            <person name="Fauchery L."/>
            <person name="Girlanda M."/>
            <person name="Hayes R."/>
            <person name="Keri Z."/>
            <person name="Labutti K."/>
            <person name="Lipzen A."/>
            <person name="Lombard V."/>
            <person name="Magnuson J."/>
            <person name="Maillard F."/>
            <person name="Morin E."/>
            <person name="Murat C."/>
            <person name="Nolan M."/>
            <person name="Ohm R."/>
            <person name="Pangilinan J."/>
            <person name="Pereira M."/>
            <person name="Perotto S."/>
            <person name="Peter M."/>
            <person name="Riley R."/>
            <person name="Sitrit Y."/>
            <person name="Stielow B."/>
            <person name="Szollosi G."/>
            <person name="Zifcakova L."/>
            <person name="Stursova M."/>
            <person name="Spatafora J.W."/>
            <person name="Tedersoo L."/>
            <person name="Vaario L.-M."/>
            <person name="Yamada A."/>
            <person name="Yan M."/>
            <person name="Wang P."/>
            <person name="Xu J."/>
            <person name="Bruns T."/>
            <person name="Baldrian P."/>
            <person name="Vilgalys R."/>
            <person name="Henrissat B."/>
            <person name="Grigoriev I.V."/>
            <person name="Hibbett D."/>
            <person name="Nagy L.G."/>
            <person name="Martin F.M."/>
        </authorList>
    </citation>
    <scope>NUCLEOTIDE SEQUENCE</scope>
    <source>
        <strain evidence="1">P2</strain>
    </source>
</reference>
<comment type="caution">
    <text evidence="1">The sequence shown here is derived from an EMBL/GenBank/DDBJ whole genome shotgun (WGS) entry which is preliminary data.</text>
</comment>
<sequence length="355" mass="39603">MVEVFKYLSSGDAQAFVNVVDEMLDNLPQQIYRSCLRHLYRICGHHVLLPKSLQIPLCYDPANPAHYGGGFADVWKGRHNDLDVAAKALRVYSKDDLEKTRRRFCKEVMTWRTLSHPNVLPLLGVTMAKNQFVMVSQWMDSGNINEFLKRSNSNVDRLQLVREITAGLAYMHDRGIIHGDLKGDNIMIDKDGHARLADFSLITLIPDQSKFVSTCIESGTFLWMSPELLDPESFSLKGICPTKESDCYALGMVVYETLSGQVPFGKRGGPFAALSKVLGGERPARPQGEGGKLITDDIWEVVELCWRPQPSDRAIANDVLECLGGTHSPTRPPFKIDRDAETDSDDQSDAASDDS</sequence>
<proteinExistence type="predicted"/>
<organism evidence="1 2">
    <name type="scientific">Thelephora ganbajun</name>
    <name type="common">Ganba fungus</name>
    <dbReference type="NCBI Taxonomy" id="370292"/>
    <lineage>
        <taxon>Eukaryota</taxon>
        <taxon>Fungi</taxon>
        <taxon>Dikarya</taxon>
        <taxon>Basidiomycota</taxon>
        <taxon>Agaricomycotina</taxon>
        <taxon>Agaricomycetes</taxon>
        <taxon>Thelephorales</taxon>
        <taxon>Thelephoraceae</taxon>
        <taxon>Thelephora</taxon>
    </lineage>
</organism>